<evidence type="ECO:0000313" key="2">
    <source>
        <dbReference type="EMBL" id="SUS07759.1"/>
    </source>
</evidence>
<dbReference type="SMART" id="SM00966">
    <property type="entry name" value="SpoVT_AbrB"/>
    <property type="match status" value="1"/>
</dbReference>
<dbReference type="PROSITE" id="PS51740">
    <property type="entry name" value="SPOVT_ABRB"/>
    <property type="match status" value="1"/>
</dbReference>
<protein>
    <recommendedName>
        <fullName evidence="1">SpoVT-AbrB domain-containing protein</fullName>
    </recommendedName>
</protein>
<accession>A0A380TJ76</accession>
<gene>
    <name evidence="2" type="ORF">DF3PB_50029</name>
</gene>
<sequence>MPLTKLTRNGQVTLPAEARKALRLKEGDYLEAEVVNDVVQLRPVRVVDRAAADRRLDEIGRQVKWAGADPEPSDDELLERVDDDIHAMRTAEHAKNRSR</sequence>
<dbReference type="Pfam" id="PF04014">
    <property type="entry name" value="MazE_antitoxin"/>
    <property type="match status" value="1"/>
</dbReference>
<evidence type="ECO:0000259" key="1">
    <source>
        <dbReference type="PROSITE" id="PS51740"/>
    </source>
</evidence>
<organism evidence="2">
    <name type="scientific">metagenome</name>
    <dbReference type="NCBI Taxonomy" id="256318"/>
    <lineage>
        <taxon>unclassified sequences</taxon>
        <taxon>metagenomes</taxon>
    </lineage>
</organism>
<reference evidence="2" key="1">
    <citation type="submission" date="2018-07" db="EMBL/GenBank/DDBJ databases">
        <authorList>
            <person name="Quirk P.G."/>
            <person name="Krulwich T.A."/>
        </authorList>
    </citation>
    <scope>NUCLEOTIDE SEQUENCE</scope>
</reference>
<dbReference type="SUPFAM" id="SSF89447">
    <property type="entry name" value="AbrB/MazE/MraZ-like"/>
    <property type="match status" value="1"/>
</dbReference>
<dbReference type="GO" id="GO:0003677">
    <property type="term" value="F:DNA binding"/>
    <property type="evidence" value="ECO:0007669"/>
    <property type="project" value="InterPro"/>
</dbReference>
<feature type="domain" description="SpoVT-AbrB" evidence="1">
    <location>
        <begin position="1"/>
        <end position="46"/>
    </location>
</feature>
<dbReference type="InterPro" id="IPR037914">
    <property type="entry name" value="SpoVT-AbrB_sf"/>
</dbReference>
<dbReference type="EMBL" id="UIDG01000445">
    <property type="protein sequence ID" value="SUS07759.1"/>
    <property type="molecule type" value="Genomic_DNA"/>
</dbReference>
<dbReference type="AlphaFoldDB" id="A0A380TJ76"/>
<dbReference type="Gene3D" id="2.10.260.10">
    <property type="match status" value="1"/>
</dbReference>
<name>A0A380TJ76_9ZZZZ</name>
<dbReference type="NCBIfam" id="TIGR01439">
    <property type="entry name" value="lp_hng_hel_AbrB"/>
    <property type="match status" value="1"/>
</dbReference>
<dbReference type="InterPro" id="IPR007159">
    <property type="entry name" value="SpoVT-AbrB_dom"/>
</dbReference>
<proteinExistence type="predicted"/>